<sequence>MRILLDLQACQASSMHRGIGRYSMALALAMARNSAGHELRIVLNEDYPDSVAAIRKAFDSLIPQSHISTFVTPVPAGEVDARNAWRVRAAERIREHYLASLRPDIVHVASLFEGLGDNVAVSVPPGGRFDTAVTLYDLIPLMRKERYLGDPNVASWYYRKLEQLKQADLLLAISGSAREEGIELLGLPAERVVNISSAVDAIFRPRALAPDERAALLARHGIKRDFIMYTGGIDYRKNIEGLIEAYAKLPAPLRGQYQLAVVCSIQDPDRFRLERLAAKFNLSKDDLVLTGFVSDDDLVSLYNSTSLFVFPSLHEGFGLPALEAMACGAPTIGSNTSSIPEVIGRLDAMFDPTSIAAISTAMAQVLLDPARQAELRAHGLEQAKRFSWDASARRAIAAFEEKHQRRAASHSASVAVAAAPVRKPRLAYVSPLPPTRSGIAAYSADLLPELAQHYDIELVLAQEGVDDPALQDRFPQHSSEWFDANAHTFDHIVYQFGNSEFHTHMFGLLERHPGVVVLHDFFLSGVINHAEAEHPLPNHYCRSLYLAHGYGALVEEKEQDRTTSCLTYPSNKQVLDRALGVIVHSHHAVDLANRWYGPGFAAGWRVLPLVCLRPGADTADRAQVRAELGFGAGDFVVCSFGILSAPKCNDRLVEAWIDSTLARDPHCHLVFVGEIAAGRFGLALRDRIAAHPRIKVTGYASTALYRRYLAAADAAVQLRAGSRGETSGAVLDCLSYGLPVIVNAHGSAAEVPEHACLRLEDAFSQDALRAAIERMHGDAALRARLGSEASAYMEATHAPARIAALYRDAVGQFARDGIGAAERGLLASVAALGADVPDPDLLQTAAAIAANRPRSAARQVLVDVGAFASDSASPEAARLKAMIRQAPDGWRIEPIRHDGTRYRYARRYTLDLVGRADLQIEDAVVDAKPGDVLLALGDGAAPAAPGKWLARGVRACRLGAEDPAGGAGGRLAALLAGGGE</sequence>
<dbReference type="InterPro" id="IPR001296">
    <property type="entry name" value="Glyco_trans_1"/>
</dbReference>
<organism evidence="4 5">
    <name type="scientific">Massilia niabensis</name>
    <dbReference type="NCBI Taxonomy" id="544910"/>
    <lineage>
        <taxon>Bacteria</taxon>
        <taxon>Pseudomonadati</taxon>
        <taxon>Pseudomonadota</taxon>
        <taxon>Betaproteobacteria</taxon>
        <taxon>Burkholderiales</taxon>
        <taxon>Oxalobacteraceae</taxon>
        <taxon>Telluria group</taxon>
        <taxon>Massilia</taxon>
    </lineage>
</organism>
<reference evidence="5" key="1">
    <citation type="journal article" date="2019" name="Int. J. Syst. Evol. Microbiol.">
        <title>The Global Catalogue of Microorganisms (GCM) 10K type strain sequencing project: providing services to taxonomists for standard genome sequencing and annotation.</title>
        <authorList>
            <consortium name="The Broad Institute Genomics Platform"/>
            <consortium name="The Broad Institute Genome Sequencing Center for Infectious Disease"/>
            <person name="Wu L."/>
            <person name="Ma J."/>
        </authorList>
    </citation>
    <scope>NUCLEOTIDE SEQUENCE [LARGE SCALE GENOMIC DNA]</scope>
    <source>
        <strain evidence="5">KACC 12649</strain>
    </source>
</reference>
<keyword evidence="1 4" id="KW-0808">Transferase</keyword>
<dbReference type="Gene3D" id="3.40.50.2000">
    <property type="entry name" value="Glycogen Phosphorylase B"/>
    <property type="match status" value="3"/>
</dbReference>
<dbReference type="Pfam" id="PF00534">
    <property type="entry name" value="Glycos_transf_1"/>
    <property type="match status" value="1"/>
</dbReference>
<dbReference type="EC" id="2.4.-.-" evidence="4"/>
<keyword evidence="5" id="KW-1185">Reference proteome</keyword>
<feature type="domain" description="Glycosyltransferase subfamily 4-like N-terminal" evidence="3">
    <location>
        <begin position="18"/>
        <end position="200"/>
    </location>
</feature>
<dbReference type="CDD" id="cd03801">
    <property type="entry name" value="GT4_PimA-like"/>
    <property type="match status" value="1"/>
</dbReference>
<protein>
    <submittedName>
        <fullName evidence="4">Glycosyltransferase</fullName>
        <ecNumber evidence="4">2.4.-.-</ecNumber>
    </submittedName>
</protein>
<evidence type="ECO:0000259" key="2">
    <source>
        <dbReference type="Pfam" id="PF00534"/>
    </source>
</evidence>
<dbReference type="InterPro" id="IPR028098">
    <property type="entry name" value="Glyco_trans_4-like_N"/>
</dbReference>
<dbReference type="Pfam" id="PF13439">
    <property type="entry name" value="Glyco_transf_4"/>
    <property type="match status" value="1"/>
</dbReference>
<comment type="caution">
    <text evidence="4">The sequence shown here is derived from an EMBL/GenBank/DDBJ whole genome shotgun (WGS) entry which is preliminary data.</text>
</comment>
<dbReference type="EMBL" id="JBHSMU010000015">
    <property type="protein sequence ID" value="MFC5461349.1"/>
    <property type="molecule type" value="Genomic_DNA"/>
</dbReference>
<evidence type="ECO:0000313" key="4">
    <source>
        <dbReference type="EMBL" id="MFC5461349.1"/>
    </source>
</evidence>
<dbReference type="RefSeq" id="WP_379784789.1">
    <property type="nucleotide sequence ID" value="NZ_JBHSMU010000015.1"/>
</dbReference>
<dbReference type="PANTHER" id="PTHR46401:SF2">
    <property type="entry name" value="GLYCOSYLTRANSFERASE WBBK-RELATED"/>
    <property type="match status" value="1"/>
</dbReference>
<evidence type="ECO:0000259" key="3">
    <source>
        <dbReference type="Pfam" id="PF13439"/>
    </source>
</evidence>
<dbReference type="SUPFAM" id="SSF53756">
    <property type="entry name" value="UDP-Glycosyltransferase/glycogen phosphorylase"/>
    <property type="match status" value="2"/>
</dbReference>
<dbReference type="GO" id="GO:0016757">
    <property type="term" value="F:glycosyltransferase activity"/>
    <property type="evidence" value="ECO:0007669"/>
    <property type="project" value="UniProtKB-KW"/>
</dbReference>
<dbReference type="CDD" id="cd03809">
    <property type="entry name" value="GT4_MtfB-like"/>
    <property type="match status" value="1"/>
</dbReference>
<dbReference type="Proteomes" id="UP001596050">
    <property type="component" value="Unassembled WGS sequence"/>
</dbReference>
<dbReference type="Pfam" id="PF13692">
    <property type="entry name" value="Glyco_trans_1_4"/>
    <property type="match status" value="1"/>
</dbReference>
<evidence type="ECO:0000256" key="1">
    <source>
        <dbReference type="ARBA" id="ARBA00022679"/>
    </source>
</evidence>
<keyword evidence="4" id="KW-0328">Glycosyltransferase</keyword>
<evidence type="ECO:0000313" key="5">
    <source>
        <dbReference type="Proteomes" id="UP001596050"/>
    </source>
</evidence>
<feature type="domain" description="Glycosyl transferase family 1" evidence="2">
    <location>
        <begin position="223"/>
        <end position="377"/>
    </location>
</feature>
<name>A0ABW0L6L8_9BURK</name>
<gene>
    <name evidence="4" type="ORF">ACFPN5_16180</name>
</gene>
<proteinExistence type="predicted"/>
<accession>A0ABW0L6L8</accession>
<dbReference type="PANTHER" id="PTHR46401">
    <property type="entry name" value="GLYCOSYLTRANSFERASE WBBK-RELATED"/>
    <property type="match status" value="1"/>
</dbReference>